<feature type="region of interest" description="Disordered" evidence="1">
    <location>
        <begin position="187"/>
        <end position="208"/>
    </location>
</feature>
<dbReference type="OrthoDB" id="6134210at2759"/>
<dbReference type="AlphaFoldDB" id="A0A8S3Z7G3"/>
<reference evidence="2" key="1">
    <citation type="submission" date="2021-04" db="EMBL/GenBank/DDBJ databases">
        <authorList>
            <consortium name="Molecular Ecology Group"/>
        </authorList>
    </citation>
    <scope>NUCLEOTIDE SEQUENCE</scope>
</reference>
<feature type="compositionally biased region" description="Polar residues" evidence="1">
    <location>
        <begin position="197"/>
        <end position="208"/>
    </location>
</feature>
<name>A0A8S3Z7G3_9EUPU</name>
<keyword evidence="3" id="KW-1185">Reference proteome</keyword>
<evidence type="ECO:0000313" key="3">
    <source>
        <dbReference type="Proteomes" id="UP000678393"/>
    </source>
</evidence>
<evidence type="ECO:0000256" key="1">
    <source>
        <dbReference type="SAM" id="MobiDB-lite"/>
    </source>
</evidence>
<dbReference type="Proteomes" id="UP000678393">
    <property type="component" value="Unassembled WGS sequence"/>
</dbReference>
<protein>
    <submittedName>
        <fullName evidence="2">Uncharacterized protein</fullName>
    </submittedName>
</protein>
<proteinExistence type="predicted"/>
<feature type="region of interest" description="Disordered" evidence="1">
    <location>
        <begin position="55"/>
        <end position="93"/>
    </location>
</feature>
<accession>A0A8S3Z7G3</accession>
<evidence type="ECO:0000313" key="2">
    <source>
        <dbReference type="EMBL" id="CAG5123955.1"/>
    </source>
</evidence>
<comment type="caution">
    <text evidence="2">The sequence shown here is derived from an EMBL/GenBank/DDBJ whole genome shotgun (WGS) entry which is preliminary data.</text>
</comment>
<gene>
    <name evidence="2" type="ORF">CUNI_LOCUS9513</name>
</gene>
<dbReference type="EMBL" id="CAJHNH020001661">
    <property type="protein sequence ID" value="CAG5123955.1"/>
    <property type="molecule type" value="Genomic_DNA"/>
</dbReference>
<organism evidence="2 3">
    <name type="scientific">Candidula unifasciata</name>
    <dbReference type="NCBI Taxonomy" id="100452"/>
    <lineage>
        <taxon>Eukaryota</taxon>
        <taxon>Metazoa</taxon>
        <taxon>Spiralia</taxon>
        <taxon>Lophotrochozoa</taxon>
        <taxon>Mollusca</taxon>
        <taxon>Gastropoda</taxon>
        <taxon>Heterobranchia</taxon>
        <taxon>Euthyneura</taxon>
        <taxon>Panpulmonata</taxon>
        <taxon>Eupulmonata</taxon>
        <taxon>Stylommatophora</taxon>
        <taxon>Helicina</taxon>
        <taxon>Helicoidea</taxon>
        <taxon>Geomitridae</taxon>
        <taxon>Candidula</taxon>
    </lineage>
</organism>
<sequence>MDTDKDRKLQGASSGIDIIGTVAHVNASLQEGNDSFGTTSFLPELRSSPCQIYSRKDQKHHPTLHQQQPILRADDRDDPFCSSSSHGRHRTSSSVAVRSSSNCLFQDKAIFQVERVPPSQKEIEGDRSKTCTQPVLPNERIKPEDFVNSWLKYGSQIQGSHFPEILSNKSHHITHLVLCKSGKKQSLGPIQTRKTRQFSSKTSAQSDL</sequence>